<organism evidence="2 3">
    <name type="scientific">Mesonia sediminis</name>
    <dbReference type="NCBI Taxonomy" id="1703946"/>
    <lineage>
        <taxon>Bacteria</taxon>
        <taxon>Pseudomonadati</taxon>
        <taxon>Bacteroidota</taxon>
        <taxon>Flavobacteriia</taxon>
        <taxon>Flavobacteriales</taxon>
        <taxon>Flavobacteriaceae</taxon>
        <taxon>Mesonia</taxon>
    </lineage>
</organism>
<keyword evidence="1" id="KW-0472">Membrane</keyword>
<evidence type="ECO:0000313" key="3">
    <source>
        <dbReference type="Proteomes" id="UP001597357"/>
    </source>
</evidence>
<accession>A0ABW5SEW4</accession>
<proteinExistence type="predicted"/>
<dbReference type="Proteomes" id="UP001597357">
    <property type="component" value="Unassembled WGS sequence"/>
</dbReference>
<keyword evidence="1" id="KW-0812">Transmembrane</keyword>
<evidence type="ECO:0000256" key="1">
    <source>
        <dbReference type="SAM" id="Phobius"/>
    </source>
</evidence>
<evidence type="ECO:0000313" key="2">
    <source>
        <dbReference type="EMBL" id="MFD2698292.1"/>
    </source>
</evidence>
<reference evidence="3" key="1">
    <citation type="journal article" date="2019" name="Int. J. Syst. Evol. Microbiol.">
        <title>The Global Catalogue of Microorganisms (GCM) 10K type strain sequencing project: providing services to taxonomists for standard genome sequencing and annotation.</title>
        <authorList>
            <consortium name="The Broad Institute Genomics Platform"/>
            <consortium name="The Broad Institute Genome Sequencing Center for Infectious Disease"/>
            <person name="Wu L."/>
            <person name="Ma J."/>
        </authorList>
    </citation>
    <scope>NUCLEOTIDE SEQUENCE [LARGE SCALE GENOMIC DNA]</scope>
    <source>
        <strain evidence="3">KCTC 42255</strain>
    </source>
</reference>
<dbReference type="EMBL" id="JBHULZ010000041">
    <property type="protein sequence ID" value="MFD2698292.1"/>
    <property type="molecule type" value="Genomic_DNA"/>
</dbReference>
<sequence>MSKDFKKRIAQWEKKRQSPRYYVFLYGFLIFALPVSTFIELVNANFQMSELNALRWFFFLLTHSLFGCLVAFFDFKRKDKEYLEFKNKQK</sequence>
<name>A0ABW5SEW4_9FLAO</name>
<evidence type="ECO:0008006" key="4">
    <source>
        <dbReference type="Google" id="ProtNLM"/>
    </source>
</evidence>
<feature type="transmembrane region" description="Helical" evidence="1">
    <location>
        <begin position="54"/>
        <end position="73"/>
    </location>
</feature>
<gene>
    <name evidence="2" type="ORF">ACFSQ0_09835</name>
</gene>
<keyword evidence="3" id="KW-1185">Reference proteome</keyword>
<keyword evidence="1" id="KW-1133">Transmembrane helix</keyword>
<feature type="transmembrane region" description="Helical" evidence="1">
    <location>
        <begin position="21"/>
        <end position="42"/>
    </location>
</feature>
<dbReference type="RefSeq" id="WP_379047617.1">
    <property type="nucleotide sequence ID" value="NZ_JBHULZ010000041.1"/>
</dbReference>
<protein>
    <recommendedName>
        <fullName evidence="4">2TM domain-containing protein</fullName>
    </recommendedName>
</protein>
<comment type="caution">
    <text evidence="2">The sequence shown here is derived from an EMBL/GenBank/DDBJ whole genome shotgun (WGS) entry which is preliminary data.</text>
</comment>